<evidence type="ECO:0000256" key="2">
    <source>
        <dbReference type="ARBA" id="ARBA00006479"/>
    </source>
</evidence>
<dbReference type="Pfam" id="PF00480">
    <property type="entry name" value="ROK"/>
    <property type="match status" value="1"/>
</dbReference>
<comment type="function">
    <text evidence="1">Transcriptional repressor of xylose-utilizing enzymes.</text>
</comment>
<proteinExistence type="inferred from homology"/>
<evidence type="ECO:0000256" key="3">
    <source>
        <dbReference type="ARBA" id="ARBA00022629"/>
    </source>
</evidence>
<accession>A0A2T0BD29</accession>
<dbReference type="Gene3D" id="3.30.420.40">
    <property type="match status" value="2"/>
</dbReference>
<protein>
    <submittedName>
        <fullName evidence="4">D-allose kinase</fullName>
    </submittedName>
</protein>
<sequence length="336" mass="37678">MKQTISNTAQVKSYNVGIVKAALKSLPSETKTTISRVTGLSAATCNTILNELASRGEILEVESEYSNLGRPAKVYKFNENYSYICCIYMSYENKENILNYAVVNLLGDIIKEQSMVKERIDYDEIENLVQELIHQYKNIEAIGIGIPGVVTRKNVVDICDIEELANCALAERLTDKFGKYVLIENDMNSIAYGFYQAQEYLEETSIAVVAFLKENWPGSGIIVDGHIVRGNTNFAGEVSYLPFGCTYNDQKELLNDRNESIQIISKTICSLAAIINPETIVMTGTILTEKLLAEICSLVSEIIPEKHMPHIRLENNSSKYYLKGLSSMTLEYLNKQ</sequence>
<evidence type="ECO:0000256" key="1">
    <source>
        <dbReference type="ARBA" id="ARBA00002486"/>
    </source>
</evidence>
<evidence type="ECO:0000313" key="4">
    <source>
        <dbReference type="EMBL" id="PRR81717.1"/>
    </source>
</evidence>
<keyword evidence="3" id="KW-0119">Carbohydrate metabolism</keyword>
<dbReference type="InterPro" id="IPR036390">
    <property type="entry name" value="WH_DNA-bd_sf"/>
</dbReference>
<dbReference type="Gene3D" id="1.10.10.10">
    <property type="entry name" value="Winged helix-like DNA-binding domain superfamily/Winged helix DNA-binding domain"/>
    <property type="match status" value="1"/>
</dbReference>
<name>A0A2T0BD29_9CLOT</name>
<keyword evidence="5" id="KW-1185">Reference proteome</keyword>
<keyword evidence="4" id="KW-0808">Transferase</keyword>
<dbReference type="InterPro" id="IPR000600">
    <property type="entry name" value="ROK"/>
</dbReference>
<comment type="caution">
    <text evidence="4">The sequence shown here is derived from an EMBL/GenBank/DDBJ whole genome shotgun (WGS) entry which is preliminary data.</text>
</comment>
<organism evidence="4 5">
    <name type="scientific">Clostridium vincentii</name>
    <dbReference type="NCBI Taxonomy" id="52704"/>
    <lineage>
        <taxon>Bacteria</taxon>
        <taxon>Bacillati</taxon>
        <taxon>Bacillota</taxon>
        <taxon>Clostridia</taxon>
        <taxon>Eubacteriales</taxon>
        <taxon>Clostridiaceae</taxon>
        <taxon>Clostridium</taxon>
    </lineage>
</organism>
<dbReference type="CDD" id="cd23763">
    <property type="entry name" value="ASKHA_ATPase_ROK"/>
    <property type="match status" value="1"/>
</dbReference>
<keyword evidence="4" id="KW-0418">Kinase</keyword>
<dbReference type="InterPro" id="IPR036388">
    <property type="entry name" value="WH-like_DNA-bd_sf"/>
</dbReference>
<dbReference type="PANTHER" id="PTHR18964">
    <property type="entry name" value="ROK (REPRESSOR, ORF, KINASE) FAMILY"/>
    <property type="match status" value="1"/>
</dbReference>
<dbReference type="PANTHER" id="PTHR18964:SF149">
    <property type="entry name" value="BIFUNCTIONAL UDP-N-ACETYLGLUCOSAMINE 2-EPIMERASE_N-ACETYLMANNOSAMINE KINASE"/>
    <property type="match status" value="1"/>
</dbReference>
<dbReference type="OrthoDB" id="6501901at2"/>
<dbReference type="GO" id="GO:0016301">
    <property type="term" value="F:kinase activity"/>
    <property type="evidence" value="ECO:0007669"/>
    <property type="project" value="UniProtKB-KW"/>
</dbReference>
<evidence type="ECO:0000313" key="5">
    <source>
        <dbReference type="Proteomes" id="UP000239471"/>
    </source>
</evidence>
<dbReference type="GO" id="GO:0042732">
    <property type="term" value="P:D-xylose metabolic process"/>
    <property type="evidence" value="ECO:0007669"/>
    <property type="project" value="UniProtKB-KW"/>
</dbReference>
<keyword evidence="3" id="KW-0859">Xylose metabolism</keyword>
<dbReference type="Proteomes" id="UP000239471">
    <property type="component" value="Unassembled WGS sequence"/>
</dbReference>
<reference evidence="4 5" key="1">
    <citation type="submission" date="2018-03" db="EMBL/GenBank/DDBJ databases">
        <title>Genome sequence of Clostridium vincentii DSM 10228.</title>
        <authorList>
            <person name="Poehlein A."/>
            <person name="Daniel R."/>
        </authorList>
    </citation>
    <scope>NUCLEOTIDE SEQUENCE [LARGE SCALE GENOMIC DNA]</scope>
    <source>
        <strain evidence="4 5">DSM 10228</strain>
    </source>
</reference>
<dbReference type="RefSeq" id="WP_106060270.1">
    <property type="nucleotide sequence ID" value="NZ_PVXQ01000025.1"/>
</dbReference>
<dbReference type="SUPFAM" id="SSF46785">
    <property type="entry name" value="Winged helix' DNA-binding domain"/>
    <property type="match status" value="1"/>
</dbReference>
<dbReference type="SUPFAM" id="SSF53067">
    <property type="entry name" value="Actin-like ATPase domain"/>
    <property type="match status" value="1"/>
</dbReference>
<comment type="similarity">
    <text evidence="2">Belongs to the ROK (NagC/XylR) family.</text>
</comment>
<dbReference type="EMBL" id="PVXQ01000025">
    <property type="protein sequence ID" value="PRR81717.1"/>
    <property type="molecule type" value="Genomic_DNA"/>
</dbReference>
<dbReference type="AlphaFoldDB" id="A0A2T0BD29"/>
<gene>
    <name evidence="4" type="ORF">CLVI_23260</name>
</gene>
<dbReference type="InterPro" id="IPR043129">
    <property type="entry name" value="ATPase_NBD"/>
</dbReference>